<dbReference type="GO" id="GO:0008654">
    <property type="term" value="P:phospholipid biosynthetic process"/>
    <property type="evidence" value="ECO:0007669"/>
    <property type="project" value="TreeGrafter"/>
</dbReference>
<feature type="compositionally biased region" description="Low complexity" evidence="2">
    <location>
        <begin position="202"/>
        <end position="212"/>
    </location>
</feature>
<dbReference type="GO" id="GO:0006357">
    <property type="term" value="P:regulation of transcription by RNA polymerase II"/>
    <property type="evidence" value="ECO:0007669"/>
    <property type="project" value="TreeGrafter"/>
</dbReference>
<dbReference type="GO" id="GO:0005634">
    <property type="term" value="C:nucleus"/>
    <property type="evidence" value="ECO:0007669"/>
    <property type="project" value="TreeGrafter"/>
</dbReference>
<dbReference type="KEGG" id="cot:CORT_0A05740"/>
<name>H8WY14_CANO9</name>
<dbReference type="InterPro" id="IPR013927">
    <property type="entry name" value="TF_Opi1_Ccg-8"/>
</dbReference>
<dbReference type="eggNOG" id="ENOG502RG16">
    <property type="taxonomic scope" value="Eukaryota"/>
</dbReference>
<dbReference type="HOGENOM" id="CLU_033352_0_0_1"/>
<dbReference type="AlphaFoldDB" id="H8WY14"/>
<organism evidence="3 4">
    <name type="scientific">Candida orthopsilosis (strain 90-125)</name>
    <name type="common">Yeast</name>
    <dbReference type="NCBI Taxonomy" id="1136231"/>
    <lineage>
        <taxon>Eukaryota</taxon>
        <taxon>Fungi</taxon>
        <taxon>Dikarya</taxon>
        <taxon>Ascomycota</taxon>
        <taxon>Saccharomycotina</taxon>
        <taxon>Pichiomycetes</taxon>
        <taxon>Debaryomycetaceae</taxon>
        <taxon>Candida/Lodderomyces clade</taxon>
        <taxon>Candida</taxon>
    </lineage>
</organism>
<dbReference type="RefSeq" id="XP_003866401.1">
    <property type="nucleotide sequence ID" value="XM_003866353.1"/>
</dbReference>
<feature type="compositionally biased region" description="Low complexity" evidence="2">
    <location>
        <begin position="236"/>
        <end position="250"/>
    </location>
</feature>
<evidence type="ECO:0000256" key="1">
    <source>
        <dbReference type="SAM" id="Coils"/>
    </source>
</evidence>
<feature type="coiled-coil region" evidence="1">
    <location>
        <begin position="280"/>
        <end position="307"/>
    </location>
</feature>
<feature type="region of interest" description="Disordered" evidence="2">
    <location>
        <begin position="493"/>
        <end position="535"/>
    </location>
</feature>
<dbReference type="PANTHER" id="PTHR38406">
    <property type="entry name" value="TRANSCRIPTIONAL REPRESSOR OPI1"/>
    <property type="match status" value="1"/>
</dbReference>
<dbReference type="GO" id="GO:0030968">
    <property type="term" value="P:endoplasmic reticulum unfolded protein response"/>
    <property type="evidence" value="ECO:0007669"/>
    <property type="project" value="TreeGrafter"/>
</dbReference>
<feature type="compositionally biased region" description="Low complexity" evidence="2">
    <location>
        <begin position="352"/>
        <end position="383"/>
    </location>
</feature>
<reference evidence="3 4" key="1">
    <citation type="journal article" date="2012" name="PLoS ONE">
        <title>Sequence and analysis of the genome of the pathogenic yeast Candida orthopsilosis.</title>
        <authorList>
            <person name="Riccombeni A."/>
            <person name="Vidanes G."/>
            <person name="Proux-Wera E."/>
            <person name="Wolfe K.H."/>
            <person name="Butler G."/>
        </authorList>
    </citation>
    <scope>NUCLEOTIDE SEQUENCE [LARGE SCALE GENOMIC DNA]</scope>
    <source>
        <strain evidence="3 4">Co 90-125</strain>
    </source>
</reference>
<evidence type="ECO:0000313" key="3">
    <source>
        <dbReference type="EMBL" id="CCG20961.1"/>
    </source>
</evidence>
<dbReference type="EMBL" id="HE681719">
    <property type="protein sequence ID" value="CCG20961.1"/>
    <property type="molecule type" value="Genomic_DNA"/>
</dbReference>
<dbReference type="GO" id="GO:0003714">
    <property type="term" value="F:transcription corepressor activity"/>
    <property type="evidence" value="ECO:0007669"/>
    <property type="project" value="InterPro"/>
</dbReference>
<dbReference type="Proteomes" id="UP000005018">
    <property type="component" value="Chromosome 1"/>
</dbReference>
<feature type="compositionally biased region" description="Low complexity" evidence="2">
    <location>
        <begin position="72"/>
        <end position="81"/>
    </location>
</feature>
<dbReference type="GeneID" id="14536869"/>
<protein>
    <submittedName>
        <fullName evidence="3">Opi1 protein</fullName>
    </submittedName>
</protein>
<accession>H8WY14</accession>
<dbReference type="GO" id="GO:0005783">
    <property type="term" value="C:endoplasmic reticulum"/>
    <property type="evidence" value="ECO:0007669"/>
    <property type="project" value="TreeGrafter"/>
</dbReference>
<feature type="region of interest" description="Disordered" evidence="2">
    <location>
        <begin position="194"/>
        <end position="254"/>
    </location>
</feature>
<gene>
    <name evidence="3" type="ORF">CORT_0A05740</name>
</gene>
<feature type="compositionally biased region" description="Polar residues" evidence="2">
    <location>
        <begin position="1"/>
        <end position="24"/>
    </location>
</feature>
<evidence type="ECO:0000256" key="2">
    <source>
        <dbReference type="SAM" id="MobiDB-lite"/>
    </source>
</evidence>
<proteinExistence type="predicted"/>
<sequence>MEPSTTTSLPAHNSIVSSSDTDINTPELPPPPYSKEPIVGNKMPVSPTHRTGSASSASSLSIHHMLNSENSQQQQQQQQQQSFPLPPVPPAQRDLSAAEALTQLTRSATPPSDADTMVTTDYEDDLDLTDSQRQQRHPLVSTVSMVAKHPIVMNAVKYYETSKRRYSSFNYAAGIVEAAAIPVVTRIEDNLNTRHQTKRHASSSSSANGAGSPLSPTLNQHTMSSFDNKQKKRRLSASSTMSAATTSSHSGIVPSSDAKKRLQFCIHILKAANATINSKINFLQLKLDETEMAIKEKRHQLQTQRSNESFFTDQTTEKTKGEIVGTVKKIIHLISNFRPSTLTAAAVPTHPTGSTEAAEAAEAVETTASTAAGTPATPTTPAAYHPNTLSRTSSFNGTPVPSGSTDNANTPTTTLTPTSSHGSCLQEYELKNTIRDIILRLPASLQHAENDGGNDRIFVFAKESLEMITKLTNVFSEQLVHVESWVNGEIPEDPRNEIDGVSEKENDVEMKDEKGFDSVSTRCSSEEPDGITSATKRMRIDELIEN</sequence>
<dbReference type="OrthoDB" id="2441642at2759"/>
<feature type="compositionally biased region" description="Polar residues" evidence="2">
    <location>
        <begin position="387"/>
        <end position="409"/>
    </location>
</feature>
<keyword evidence="4" id="KW-1185">Reference proteome</keyword>
<feature type="region of interest" description="Disordered" evidence="2">
    <location>
        <begin position="345"/>
        <end position="421"/>
    </location>
</feature>
<dbReference type="Pfam" id="PF08618">
    <property type="entry name" value="Opi1"/>
    <property type="match status" value="1"/>
</dbReference>
<feature type="compositionally biased region" description="Basic and acidic residues" evidence="2">
    <location>
        <begin position="493"/>
        <end position="516"/>
    </location>
</feature>
<dbReference type="PANTHER" id="PTHR38406:SF1">
    <property type="entry name" value="TRANSCRIPTIONAL REPRESSOR OPI1"/>
    <property type="match status" value="1"/>
</dbReference>
<feature type="region of interest" description="Disordered" evidence="2">
    <location>
        <begin position="1"/>
        <end position="92"/>
    </location>
</feature>
<keyword evidence="1" id="KW-0175">Coiled coil</keyword>
<feature type="compositionally biased region" description="Polar residues" evidence="2">
    <location>
        <begin position="214"/>
        <end position="227"/>
    </location>
</feature>
<evidence type="ECO:0000313" key="4">
    <source>
        <dbReference type="Proteomes" id="UP000005018"/>
    </source>
</evidence>